<dbReference type="EMBL" id="KN846975">
    <property type="protein sequence ID" value="KIW75752.1"/>
    <property type="molecule type" value="Genomic_DNA"/>
</dbReference>
<proteinExistence type="inferred from homology"/>
<dbReference type="STRING" id="1442368.A0A0D2EMX3"/>
<dbReference type="GO" id="GO:1990904">
    <property type="term" value="C:ribonucleoprotein complex"/>
    <property type="evidence" value="ECO:0007669"/>
    <property type="project" value="UniProtKB-KW"/>
</dbReference>
<evidence type="ECO:0000256" key="2">
    <source>
        <dbReference type="ARBA" id="ARBA00022980"/>
    </source>
</evidence>
<gene>
    <name evidence="6" type="ORF">Z517_10495</name>
</gene>
<feature type="domain" description="Ribosomal eL28/Mak16" evidence="5">
    <location>
        <begin position="11"/>
        <end position="130"/>
    </location>
</feature>
<evidence type="ECO:0000313" key="7">
    <source>
        <dbReference type="Proteomes" id="UP000053029"/>
    </source>
</evidence>
<evidence type="ECO:0000256" key="4">
    <source>
        <dbReference type="SAM" id="MobiDB-lite"/>
    </source>
</evidence>
<keyword evidence="2" id="KW-0689">Ribosomal protein</keyword>
<dbReference type="HOGENOM" id="CLU_106801_0_0_1"/>
<evidence type="ECO:0000313" key="6">
    <source>
        <dbReference type="EMBL" id="KIW75752.1"/>
    </source>
</evidence>
<organism evidence="6 7">
    <name type="scientific">Fonsecaea pedrosoi CBS 271.37</name>
    <dbReference type="NCBI Taxonomy" id="1442368"/>
    <lineage>
        <taxon>Eukaryota</taxon>
        <taxon>Fungi</taxon>
        <taxon>Dikarya</taxon>
        <taxon>Ascomycota</taxon>
        <taxon>Pezizomycotina</taxon>
        <taxon>Eurotiomycetes</taxon>
        <taxon>Chaetothyriomycetidae</taxon>
        <taxon>Chaetothyriales</taxon>
        <taxon>Herpotrichiellaceae</taxon>
        <taxon>Fonsecaea</taxon>
    </lineage>
</organism>
<feature type="compositionally biased region" description="Basic and acidic residues" evidence="4">
    <location>
        <begin position="112"/>
        <end position="121"/>
    </location>
</feature>
<comment type="similarity">
    <text evidence="1">Belongs to the eukaryotic ribosomal protein eL28 family.</text>
</comment>
<evidence type="ECO:0000256" key="3">
    <source>
        <dbReference type="ARBA" id="ARBA00023274"/>
    </source>
</evidence>
<dbReference type="GO" id="GO:0003735">
    <property type="term" value="F:structural constituent of ribosome"/>
    <property type="evidence" value="ECO:0007669"/>
    <property type="project" value="InterPro"/>
</dbReference>
<dbReference type="GO" id="GO:0006412">
    <property type="term" value="P:translation"/>
    <property type="evidence" value="ECO:0007669"/>
    <property type="project" value="InterPro"/>
</dbReference>
<dbReference type="InterPro" id="IPR002672">
    <property type="entry name" value="Ribosomal_eL28"/>
</dbReference>
<accession>A0A0D2EMX3</accession>
<sequence>MSERPNVSGDLIWEVVRNNNAFLVKRKSGGGVQFSRDPFNVVNKHSRKHAGFVNDKAVSIQPNEKGGVTLVTKKSGSANKPASNYNTHAFGKTTSNRKIYKSVADAVGKRSYRGDLNKDAVSRASAIKNSQRPKKDTPEKKPRGVKARKTEA</sequence>
<keyword evidence="3" id="KW-0687">Ribonucleoprotein</keyword>
<keyword evidence="7" id="KW-1185">Reference proteome</keyword>
<dbReference type="RefSeq" id="XP_013279560.1">
    <property type="nucleotide sequence ID" value="XM_013424106.1"/>
</dbReference>
<dbReference type="FunFam" id="3.30.390.110:FF:000002">
    <property type="entry name" value="60S ribosomal protein L28"/>
    <property type="match status" value="1"/>
</dbReference>
<evidence type="ECO:0000256" key="1">
    <source>
        <dbReference type="ARBA" id="ARBA00007926"/>
    </source>
</evidence>
<evidence type="ECO:0000259" key="5">
    <source>
        <dbReference type="Pfam" id="PF01778"/>
    </source>
</evidence>
<dbReference type="OrthoDB" id="338850at2759"/>
<feature type="region of interest" description="Disordered" evidence="4">
    <location>
        <begin position="112"/>
        <end position="152"/>
    </location>
</feature>
<name>A0A0D2EMX3_9EURO</name>
<dbReference type="GeneID" id="25309985"/>
<feature type="compositionally biased region" description="Basic and acidic residues" evidence="4">
    <location>
        <begin position="133"/>
        <end position="152"/>
    </location>
</feature>
<dbReference type="VEuPathDB" id="FungiDB:Z517_10495"/>
<dbReference type="Proteomes" id="UP000053029">
    <property type="component" value="Unassembled WGS sequence"/>
</dbReference>
<dbReference type="Pfam" id="PF01778">
    <property type="entry name" value="Ribosomal_L28e"/>
    <property type="match status" value="1"/>
</dbReference>
<protein>
    <recommendedName>
        <fullName evidence="5">Ribosomal eL28/Mak16 domain-containing protein</fullName>
    </recommendedName>
</protein>
<dbReference type="GO" id="GO:0005840">
    <property type="term" value="C:ribosome"/>
    <property type="evidence" value="ECO:0007669"/>
    <property type="project" value="UniProtKB-KW"/>
</dbReference>
<dbReference type="InterPro" id="IPR029004">
    <property type="entry name" value="Ribosomal_eL28/Mak16"/>
</dbReference>
<dbReference type="AlphaFoldDB" id="A0A0D2EMX3"/>
<reference evidence="6 7" key="1">
    <citation type="submission" date="2015-01" db="EMBL/GenBank/DDBJ databases">
        <title>The Genome Sequence of Fonsecaea pedrosoi CBS 271.37.</title>
        <authorList>
            <consortium name="The Broad Institute Genomics Platform"/>
            <person name="Cuomo C."/>
            <person name="de Hoog S."/>
            <person name="Gorbushina A."/>
            <person name="Stielow B."/>
            <person name="Teixiera M."/>
            <person name="Abouelleil A."/>
            <person name="Chapman S.B."/>
            <person name="Priest M."/>
            <person name="Young S.K."/>
            <person name="Wortman J."/>
            <person name="Nusbaum C."/>
            <person name="Birren B."/>
        </authorList>
    </citation>
    <scope>NUCLEOTIDE SEQUENCE [LARGE SCALE GENOMIC DNA]</scope>
    <source>
        <strain evidence="6 7">CBS 271.37</strain>
    </source>
</reference>
<dbReference type="Gene3D" id="3.30.390.110">
    <property type="match status" value="1"/>
</dbReference>
<dbReference type="PANTHER" id="PTHR10544">
    <property type="entry name" value="60S RIBOSOMAL PROTEIN L28"/>
    <property type="match status" value="1"/>
</dbReference>